<dbReference type="SUPFAM" id="SSF48452">
    <property type="entry name" value="TPR-like"/>
    <property type="match status" value="1"/>
</dbReference>
<evidence type="ECO:0000313" key="2">
    <source>
        <dbReference type="Proteomes" id="UP000063308"/>
    </source>
</evidence>
<name>A0A0E4BK96_9BRAD</name>
<protein>
    <recommendedName>
        <fullName evidence="3">MalT-like TPR region domain-containing protein</fullName>
    </recommendedName>
</protein>
<dbReference type="AlphaFoldDB" id="A0A0E4BK96"/>
<organism evidence="1 2">
    <name type="scientific">Bradyrhizobium diazoefficiens</name>
    <dbReference type="NCBI Taxonomy" id="1355477"/>
    <lineage>
        <taxon>Bacteria</taxon>
        <taxon>Pseudomonadati</taxon>
        <taxon>Pseudomonadota</taxon>
        <taxon>Alphaproteobacteria</taxon>
        <taxon>Hyphomicrobiales</taxon>
        <taxon>Nitrobacteraceae</taxon>
        <taxon>Bradyrhizobium</taxon>
    </lineage>
</organism>
<dbReference type="InterPro" id="IPR011990">
    <property type="entry name" value="TPR-like_helical_dom_sf"/>
</dbReference>
<dbReference type="EMBL" id="AP014685">
    <property type="protein sequence ID" value="BAR54302.1"/>
    <property type="molecule type" value="Genomic_DNA"/>
</dbReference>
<dbReference type="Proteomes" id="UP000063308">
    <property type="component" value="Chromosome"/>
</dbReference>
<proteinExistence type="predicted"/>
<sequence length="274" mass="30495">MNASLHVLAEKPKIFPLDLRISTQYFRARILWLQGLADQAQALAARTIEEGLANGHALTFCSVLGQAACPIAFWAGDFDAAEQHGTELLEHTERHAIRLWGLWARAFNAAVVAKRGDVATGLPLLREELNRAGDARFLPRFLPLLGELAACFGEADQTDRGLEMIEDILARCNDRQERWYLPELTRIKAELMLKQTKGLPAAEAAFREAMDIATHQGARSWELRCAIGLARFRLGQGRDAEALEVLETVCRPLTEGSRTADMREARGLIAQLRN</sequence>
<dbReference type="PANTHER" id="PTHR47691">
    <property type="entry name" value="REGULATOR-RELATED"/>
    <property type="match status" value="1"/>
</dbReference>
<dbReference type="PANTHER" id="PTHR47691:SF3">
    <property type="entry name" value="HTH-TYPE TRANSCRIPTIONAL REGULATOR RV0890C-RELATED"/>
    <property type="match status" value="1"/>
</dbReference>
<dbReference type="Gene3D" id="1.25.40.10">
    <property type="entry name" value="Tetratricopeptide repeat domain"/>
    <property type="match status" value="1"/>
</dbReference>
<gene>
    <name evidence="1" type="ORF">NK6_1117</name>
</gene>
<evidence type="ECO:0000313" key="1">
    <source>
        <dbReference type="EMBL" id="BAR54302.1"/>
    </source>
</evidence>
<evidence type="ECO:0008006" key="3">
    <source>
        <dbReference type="Google" id="ProtNLM"/>
    </source>
</evidence>
<reference evidence="1 2" key="1">
    <citation type="submission" date="2014-11" db="EMBL/GenBank/DDBJ databases">
        <title>Symbiosis island explosion on the genome of extra-slow-growing strains of soybean bradyrhizobia with massive insertion sequences.</title>
        <authorList>
            <person name="Iida T."/>
            <person name="Minamisawa K."/>
        </authorList>
    </citation>
    <scope>NUCLEOTIDE SEQUENCE [LARGE SCALE GENOMIC DNA]</scope>
    <source>
        <strain evidence="1 2">NK6</strain>
    </source>
</reference>
<accession>A0A0E4BK96</accession>